<dbReference type="Gene3D" id="1.20.5.1930">
    <property type="match status" value="1"/>
</dbReference>
<dbReference type="GO" id="GO:0030247">
    <property type="term" value="F:polysaccharide binding"/>
    <property type="evidence" value="ECO:0007669"/>
    <property type="project" value="UniProtKB-UniRule"/>
</dbReference>
<feature type="compositionally biased region" description="Pro residues" evidence="9">
    <location>
        <begin position="326"/>
        <end position="340"/>
    </location>
</feature>
<accession>A0A8J3VGK4</accession>
<dbReference type="AlphaFoldDB" id="A0A8J3VGK4"/>
<feature type="compositionally biased region" description="Low complexity" evidence="9">
    <location>
        <begin position="341"/>
        <end position="353"/>
    </location>
</feature>
<evidence type="ECO:0000256" key="9">
    <source>
        <dbReference type="SAM" id="MobiDB-lite"/>
    </source>
</evidence>
<dbReference type="RefSeq" id="WP_203910273.1">
    <property type="nucleotide sequence ID" value="NZ_BONY01000027.1"/>
</dbReference>
<keyword evidence="8" id="KW-0902">Two-component regulatory system</keyword>
<evidence type="ECO:0000259" key="11">
    <source>
        <dbReference type="PROSITE" id="PS51173"/>
    </source>
</evidence>
<dbReference type="GO" id="GO:0005524">
    <property type="term" value="F:ATP binding"/>
    <property type="evidence" value="ECO:0007669"/>
    <property type="project" value="UniProtKB-KW"/>
</dbReference>
<dbReference type="Pfam" id="PF07730">
    <property type="entry name" value="HisKA_3"/>
    <property type="match status" value="1"/>
</dbReference>
<dbReference type="GO" id="GO:0005975">
    <property type="term" value="P:carbohydrate metabolic process"/>
    <property type="evidence" value="ECO:0007669"/>
    <property type="project" value="InterPro"/>
</dbReference>
<keyword evidence="10" id="KW-0812">Transmembrane</keyword>
<evidence type="ECO:0000256" key="8">
    <source>
        <dbReference type="ARBA" id="ARBA00023012"/>
    </source>
</evidence>
<dbReference type="InterPro" id="IPR050482">
    <property type="entry name" value="Sensor_HK_TwoCompSys"/>
</dbReference>
<dbReference type="GO" id="GO:0004553">
    <property type="term" value="F:hydrolase activity, hydrolyzing O-glycosyl compounds"/>
    <property type="evidence" value="ECO:0007669"/>
    <property type="project" value="InterPro"/>
</dbReference>
<comment type="caution">
    <text evidence="12">The sequence shown here is derived from an EMBL/GenBank/DDBJ whole genome shotgun (WGS) entry which is preliminary data.</text>
</comment>
<dbReference type="InterPro" id="IPR008965">
    <property type="entry name" value="CBM2/CBM3_carb-bd_dom_sf"/>
</dbReference>
<keyword evidence="5" id="KW-0547">Nucleotide-binding</keyword>
<keyword evidence="3" id="KW-0597">Phosphoprotein</keyword>
<evidence type="ECO:0000256" key="2">
    <source>
        <dbReference type="ARBA" id="ARBA00012438"/>
    </source>
</evidence>
<dbReference type="SUPFAM" id="SSF49384">
    <property type="entry name" value="Carbohydrate-binding domain"/>
    <property type="match status" value="1"/>
</dbReference>
<evidence type="ECO:0000256" key="10">
    <source>
        <dbReference type="SAM" id="Phobius"/>
    </source>
</evidence>
<dbReference type="Gene3D" id="2.60.40.290">
    <property type="match status" value="1"/>
</dbReference>
<dbReference type="PANTHER" id="PTHR24421">
    <property type="entry name" value="NITRATE/NITRITE SENSOR PROTEIN NARX-RELATED"/>
    <property type="match status" value="1"/>
</dbReference>
<dbReference type="CDD" id="cd16917">
    <property type="entry name" value="HATPase_UhpB-NarQ-NarX-like"/>
    <property type="match status" value="1"/>
</dbReference>
<evidence type="ECO:0000256" key="4">
    <source>
        <dbReference type="ARBA" id="ARBA00022679"/>
    </source>
</evidence>
<evidence type="ECO:0000256" key="6">
    <source>
        <dbReference type="ARBA" id="ARBA00022777"/>
    </source>
</evidence>
<dbReference type="InterPro" id="IPR001919">
    <property type="entry name" value="CBD2"/>
</dbReference>
<evidence type="ECO:0000313" key="12">
    <source>
        <dbReference type="EMBL" id="GIH06459.1"/>
    </source>
</evidence>
<comment type="catalytic activity">
    <reaction evidence="1">
        <text>ATP + protein L-histidine = ADP + protein N-phospho-L-histidine.</text>
        <dbReference type="EC" id="2.7.13.3"/>
    </reaction>
</comment>
<evidence type="ECO:0000256" key="3">
    <source>
        <dbReference type="ARBA" id="ARBA00022553"/>
    </source>
</evidence>
<keyword evidence="6" id="KW-0418">Kinase</keyword>
<feature type="transmembrane region" description="Helical" evidence="10">
    <location>
        <begin position="37"/>
        <end position="56"/>
    </location>
</feature>
<dbReference type="EC" id="2.7.13.3" evidence="2"/>
<dbReference type="GO" id="GO:0000155">
    <property type="term" value="F:phosphorelay sensor kinase activity"/>
    <property type="evidence" value="ECO:0007669"/>
    <property type="project" value="InterPro"/>
</dbReference>
<dbReference type="PROSITE" id="PS51173">
    <property type="entry name" value="CBM2"/>
    <property type="match status" value="1"/>
</dbReference>
<feature type="compositionally biased region" description="Polar residues" evidence="9">
    <location>
        <begin position="354"/>
        <end position="367"/>
    </location>
</feature>
<protein>
    <recommendedName>
        <fullName evidence="2">histidine kinase</fullName>
        <ecNumber evidence="2">2.7.13.3</ecNumber>
    </recommendedName>
</protein>
<feature type="domain" description="CBM2" evidence="11">
    <location>
        <begin position="364"/>
        <end position="474"/>
    </location>
</feature>
<feature type="transmembrane region" description="Helical" evidence="10">
    <location>
        <begin position="284"/>
        <end position="304"/>
    </location>
</feature>
<dbReference type="Gene3D" id="3.30.565.10">
    <property type="entry name" value="Histidine kinase-like ATPase, C-terminal domain"/>
    <property type="match status" value="1"/>
</dbReference>
<feature type="region of interest" description="Disordered" evidence="9">
    <location>
        <begin position="316"/>
        <end position="371"/>
    </location>
</feature>
<dbReference type="GO" id="GO:0046983">
    <property type="term" value="F:protein dimerization activity"/>
    <property type="evidence" value="ECO:0007669"/>
    <property type="project" value="InterPro"/>
</dbReference>
<sequence>MGRRWVRLAAPAVAGAAIATMFFSALRLTGRSVPLPVQALAAGMSAVAVVAAWITVRRWLRCSKLEARLHAAQAERARLAREMHDSLSKTLDALALGAAALPSALDEPDHAARLAQTLRDGSLTAARDARALIDGLRARQADAPLHELLSAACQEWSAGTGVPVRLRVSPVAVHPELIVDIVEIAREALRNVAVHAGARLVEVTLDQDRDIVLTITDDGRGAHWASGVPSGRYGLLGMAERARLAGGKLLIAPGRSGGTTIIVSFPSWSRRQAAPAAAGHPGRVLMACAATLALAVTGLVLTAAPARQFSSRTFEPPIVQSGQPISPTPAASPSPSPSPSRSPAASPSPAVSPKRTTTPPQQPSTGKTGLCRVRYTIREQWNTGFTADIIITNLASTPIDGWSLVFSFTPNQKLLAAWDATAAQNGRVVTVSDGGRKTLIAAGQSISFGLQGNWTGANPVPSAFTLNDASCATEPVSGG</sequence>
<dbReference type="EMBL" id="BONY01000027">
    <property type="protein sequence ID" value="GIH06459.1"/>
    <property type="molecule type" value="Genomic_DNA"/>
</dbReference>
<dbReference type="Pfam" id="PF00553">
    <property type="entry name" value="CBM_2"/>
    <property type="match status" value="1"/>
</dbReference>
<dbReference type="SMART" id="SM00637">
    <property type="entry name" value="CBD_II"/>
    <property type="match status" value="1"/>
</dbReference>
<keyword evidence="10" id="KW-0472">Membrane</keyword>
<dbReference type="InterPro" id="IPR011712">
    <property type="entry name" value="Sig_transdc_His_kin_sub3_dim/P"/>
</dbReference>
<reference evidence="12" key="1">
    <citation type="submission" date="2021-01" db="EMBL/GenBank/DDBJ databases">
        <title>Whole genome shotgun sequence of Rhizocola hellebori NBRC 109834.</title>
        <authorList>
            <person name="Komaki H."/>
            <person name="Tamura T."/>
        </authorList>
    </citation>
    <scope>NUCLEOTIDE SEQUENCE</scope>
    <source>
        <strain evidence="12">NBRC 109834</strain>
    </source>
</reference>
<evidence type="ECO:0000256" key="7">
    <source>
        <dbReference type="ARBA" id="ARBA00022840"/>
    </source>
</evidence>
<evidence type="ECO:0000256" key="1">
    <source>
        <dbReference type="ARBA" id="ARBA00000085"/>
    </source>
</evidence>
<keyword evidence="7" id="KW-0067">ATP-binding</keyword>
<dbReference type="PANTHER" id="PTHR24421:SF10">
    <property type="entry name" value="NITRATE_NITRITE SENSOR PROTEIN NARQ"/>
    <property type="match status" value="1"/>
</dbReference>
<keyword evidence="4" id="KW-0808">Transferase</keyword>
<keyword evidence="13" id="KW-1185">Reference proteome</keyword>
<dbReference type="InterPro" id="IPR012291">
    <property type="entry name" value="CBM2_carb-bd_dom_sf"/>
</dbReference>
<name>A0A8J3VGK4_9ACTN</name>
<dbReference type="GO" id="GO:0016020">
    <property type="term" value="C:membrane"/>
    <property type="evidence" value="ECO:0007669"/>
    <property type="project" value="InterPro"/>
</dbReference>
<keyword evidence="10" id="KW-1133">Transmembrane helix</keyword>
<dbReference type="Proteomes" id="UP000612899">
    <property type="component" value="Unassembled WGS sequence"/>
</dbReference>
<proteinExistence type="predicted"/>
<dbReference type="InterPro" id="IPR036890">
    <property type="entry name" value="HATPase_C_sf"/>
</dbReference>
<dbReference type="SUPFAM" id="SSF55874">
    <property type="entry name" value="ATPase domain of HSP90 chaperone/DNA topoisomerase II/histidine kinase"/>
    <property type="match status" value="1"/>
</dbReference>
<gene>
    <name evidence="12" type="ORF">Rhe02_45260</name>
</gene>
<evidence type="ECO:0000313" key="13">
    <source>
        <dbReference type="Proteomes" id="UP000612899"/>
    </source>
</evidence>
<evidence type="ECO:0000256" key="5">
    <source>
        <dbReference type="ARBA" id="ARBA00022741"/>
    </source>
</evidence>
<organism evidence="12 13">
    <name type="scientific">Rhizocola hellebori</name>
    <dbReference type="NCBI Taxonomy" id="1392758"/>
    <lineage>
        <taxon>Bacteria</taxon>
        <taxon>Bacillati</taxon>
        <taxon>Actinomycetota</taxon>
        <taxon>Actinomycetes</taxon>
        <taxon>Micromonosporales</taxon>
        <taxon>Micromonosporaceae</taxon>
        <taxon>Rhizocola</taxon>
    </lineage>
</organism>